<proteinExistence type="predicted"/>
<dbReference type="AlphaFoldDB" id="A0A0F9L9L4"/>
<organism evidence="1">
    <name type="scientific">marine sediment metagenome</name>
    <dbReference type="NCBI Taxonomy" id="412755"/>
    <lineage>
        <taxon>unclassified sequences</taxon>
        <taxon>metagenomes</taxon>
        <taxon>ecological metagenomes</taxon>
    </lineage>
</organism>
<name>A0A0F9L9L4_9ZZZZ</name>
<sequence length="77" mass="8611">MSVSDRYTSSSPSTGNKICPSCGAENQPYLVHHGDNIECPKCFVKEPQPGLGELTDKYIREGLTDEDAFRQAKEDRY</sequence>
<dbReference type="EMBL" id="LAZR01012948">
    <property type="protein sequence ID" value="KKM24315.1"/>
    <property type="molecule type" value="Genomic_DNA"/>
</dbReference>
<protein>
    <submittedName>
        <fullName evidence="1">Uncharacterized protein</fullName>
    </submittedName>
</protein>
<gene>
    <name evidence="1" type="ORF">LCGC14_1606250</name>
</gene>
<accession>A0A0F9L9L4</accession>
<reference evidence="1" key="1">
    <citation type="journal article" date="2015" name="Nature">
        <title>Complex archaea that bridge the gap between prokaryotes and eukaryotes.</title>
        <authorList>
            <person name="Spang A."/>
            <person name="Saw J.H."/>
            <person name="Jorgensen S.L."/>
            <person name="Zaremba-Niedzwiedzka K."/>
            <person name="Martijn J."/>
            <person name="Lind A.E."/>
            <person name="van Eijk R."/>
            <person name="Schleper C."/>
            <person name="Guy L."/>
            <person name="Ettema T.J."/>
        </authorList>
    </citation>
    <scope>NUCLEOTIDE SEQUENCE</scope>
</reference>
<comment type="caution">
    <text evidence="1">The sequence shown here is derived from an EMBL/GenBank/DDBJ whole genome shotgun (WGS) entry which is preliminary data.</text>
</comment>
<evidence type="ECO:0000313" key="1">
    <source>
        <dbReference type="EMBL" id="KKM24315.1"/>
    </source>
</evidence>